<protein>
    <submittedName>
        <fullName evidence="1">Uncharacterized protein</fullName>
    </submittedName>
</protein>
<geneLocation type="plasmid" evidence="2">
    <name>pplp3</name>
</geneLocation>
<dbReference type="Proteomes" id="UP000192727">
    <property type="component" value="Plasmid pPLP3"/>
</dbReference>
<dbReference type="EMBL" id="CP020558">
    <property type="protein sequence ID" value="ARF70743.1"/>
    <property type="molecule type" value="Genomic_DNA"/>
</dbReference>
<gene>
    <name evidence="1" type="ORF">B7C51_25055</name>
</gene>
<name>A0A1V0V047_9BACL</name>
<sequence length="87" mass="10057">MKITKSYDTEEEYRGKKGWVNRKIGICVYLTCKNESEFINIHISGCPAEENGEYGEYSFTDSIAYFDIEDREDAAKFVKDAKAVLKR</sequence>
<dbReference type="AlphaFoldDB" id="A0A1V0V047"/>
<keyword evidence="1" id="KW-0614">Plasmid</keyword>
<proteinExistence type="predicted"/>
<evidence type="ECO:0000313" key="1">
    <source>
        <dbReference type="EMBL" id="ARF70743.1"/>
    </source>
</evidence>
<dbReference type="RefSeq" id="WP_083041724.1">
    <property type="nucleotide sequence ID" value="NZ_CP020558.1"/>
</dbReference>
<reference evidence="1 2" key="1">
    <citation type="submission" date="2017-03" db="EMBL/GenBank/DDBJ databases">
        <title>Paenibacillus larvae genome sequencing.</title>
        <authorList>
            <person name="Dingman D.W."/>
        </authorList>
    </citation>
    <scope>NUCLEOTIDE SEQUENCE [LARGE SCALE GENOMIC DNA]</scope>
    <source>
        <strain evidence="1 2">SAG 10367</strain>
        <plasmid evidence="2">pplp3</plasmid>
    </source>
</reference>
<accession>A0A1V0V047</accession>
<evidence type="ECO:0000313" key="2">
    <source>
        <dbReference type="Proteomes" id="UP000192727"/>
    </source>
</evidence>
<organism evidence="1 2">
    <name type="scientific">Paenibacillus larvae subsp. pulvifaciens</name>
    <dbReference type="NCBI Taxonomy" id="1477"/>
    <lineage>
        <taxon>Bacteria</taxon>
        <taxon>Bacillati</taxon>
        <taxon>Bacillota</taxon>
        <taxon>Bacilli</taxon>
        <taxon>Bacillales</taxon>
        <taxon>Paenibacillaceae</taxon>
        <taxon>Paenibacillus</taxon>
    </lineage>
</organism>